<evidence type="ECO:0000313" key="2">
    <source>
        <dbReference type="EMBL" id="GAD92536.1"/>
    </source>
</evidence>
<dbReference type="AlphaFoldDB" id="V5FS80"/>
<proteinExistence type="predicted"/>
<dbReference type="HOGENOM" id="CLU_2049371_0_0_1"/>
<accession>V5FS80</accession>
<dbReference type="InParanoid" id="V5FS80"/>
<evidence type="ECO:0000256" key="1">
    <source>
        <dbReference type="SAM" id="MobiDB-lite"/>
    </source>
</evidence>
<sequence>MIKGFGLAESVDLEREGRDDRLSSCFARAPTTGDHAVHGHIHPPPPTTHDANGYQPRAIVCAALITTSLPSLVPGCQRLPKQRAHCRLHRERAETASHVREGRFDGFIASVSRRIVLQPS</sequence>
<name>V5FS80_BYSSN</name>
<dbReference type="EMBL" id="BAUL01000027">
    <property type="protein sequence ID" value="GAD92536.1"/>
    <property type="molecule type" value="Genomic_DNA"/>
</dbReference>
<feature type="region of interest" description="Disordered" evidence="1">
    <location>
        <begin position="33"/>
        <end position="53"/>
    </location>
</feature>
<protein>
    <submittedName>
        <fullName evidence="2">Uncharacterized protein</fullName>
    </submittedName>
</protein>
<evidence type="ECO:0000313" key="3">
    <source>
        <dbReference type="Proteomes" id="UP000018001"/>
    </source>
</evidence>
<organism evidence="2 3">
    <name type="scientific">Byssochlamys spectabilis (strain No. 5 / NBRC 109023)</name>
    <name type="common">Paecilomyces variotii</name>
    <dbReference type="NCBI Taxonomy" id="1356009"/>
    <lineage>
        <taxon>Eukaryota</taxon>
        <taxon>Fungi</taxon>
        <taxon>Dikarya</taxon>
        <taxon>Ascomycota</taxon>
        <taxon>Pezizomycotina</taxon>
        <taxon>Eurotiomycetes</taxon>
        <taxon>Eurotiomycetidae</taxon>
        <taxon>Eurotiales</taxon>
        <taxon>Thermoascaceae</taxon>
        <taxon>Paecilomyces</taxon>
    </lineage>
</organism>
<reference evidence="3" key="1">
    <citation type="journal article" date="2014" name="Genome Announc.">
        <title>Draft genome sequence of the formaldehyde-resistant fungus Byssochlamys spectabilis No. 5 (anamorph Paecilomyces variotii No. 5) (NBRC109023).</title>
        <authorList>
            <person name="Oka T."/>
            <person name="Ekino K."/>
            <person name="Fukuda K."/>
            <person name="Nomura Y."/>
        </authorList>
    </citation>
    <scope>NUCLEOTIDE SEQUENCE [LARGE SCALE GENOMIC DNA]</scope>
    <source>
        <strain evidence="3">No. 5 / NBRC 109023</strain>
    </source>
</reference>
<gene>
    <name evidence="2" type="ORF">PVAR5_1129</name>
</gene>
<keyword evidence="3" id="KW-1185">Reference proteome</keyword>
<comment type="caution">
    <text evidence="2">The sequence shown here is derived from an EMBL/GenBank/DDBJ whole genome shotgun (WGS) entry which is preliminary data.</text>
</comment>
<dbReference type="Proteomes" id="UP000018001">
    <property type="component" value="Unassembled WGS sequence"/>
</dbReference>